<dbReference type="STRING" id="284811.Q759G8"/>
<dbReference type="GO" id="GO:0008270">
    <property type="term" value="F:zinc ion binding"/>
    <property type="evidence" value="ECO:0007669"/>
    <property type="project" value="UniProtKB-KW"/>
</dbReference>
<evidence type="ECO:0000313" key="8">
    <source>
        <dbReference type="EMBL" id="AAS52228.1"/>
    </source>
</evidence>
<proteinExistence type="predicted"/>
<dbReference type="InterPro" id="IPR036236">
    <property type="entry name" value="Znf_C2H2_sf"/>
</dbReference>
<evidence type="ECO:0000256" key="2">
    <source>
        <dbReference type="ARBA" id="ARBA00022737"/>
    </source>
</evidence>
<dbReference type="Proteomes" id="UP000000591">
    <property type="component" value="Chromosome IV"/>
</dbReference>
<evidence type="ECO:0000256" key="6">
    <source>
        <dbReference type="SAM" id="MobiDB-lite"/>
    </source>
</evidence>
<keyword evidence="3 5" id="KW-0863">Zinc-finger</keyword>
<dbReference type="InParanoid" id="Q759G8"/>
<dbReference type="OrthoDB" id="6077919at2759"/>
<organism evidence="8 9">
    <name type="scientific">Eremothecium gossypii (strain ATCC 10895 / CBS 109.51 / FGSC 9923 / NRRL Y-1056)</name>
    <name type="common">Yeast</name>
    <name type="synonym">Ashbya gossypii</name>
    <dbReference type="NCBI Taxonomy" id="284811"/>
    <lineage>
        <taxon>Eukaryota</taxon>
        <taxon>Fungi</taxon>
        <taxon>Dikarya</taxon>
        <taxon>Ascomycota</taxon>
        <taxon>Saccharomycotina</taxon>
        <taxon>Saccharomycetes</taxon>
        <taxon>Saccharomycetales</taxon>
        <taxon>Saccharomycetaceae</taxon>
        <taxon>Eremothecium</taxon>
    </lineage>
</organism>
<dbReference type="Gene3D" id="3.30.160.60">
    <property type="entry name" value="Classic Zinc Finger"/>
    <property type="match status" value="2"/>
</dbReference>
<sequence length="278" mass="30220">MHTTHYRSQPIPISDAHSKGPSSLPMPLYSQRGADGLLTINASAVGSPVGPQPVIPPLMHQVAVDKHAHIMPGSYALRQSSPQVTAIMGELAMLKKSIFQSLNGELTTEEYNSIYQHLSQLLASLPPPVEPSAAQPQLRLPSISQIMPGTEPQEVQRTFIIASSESQQGQPYISPPLSSTMSTHPLSPGMSVAKPNYSVSTKKNVCKVCGRECRRPSTLKTHMLTHTGQRPFSCRHPGCSKSFNVRSNMLRHERLHSRGSELVDTHSQNSSPQGQQAG</sequence>
<accession>Q759G8</accession>
<dbReference type="PANTHER" id="PTHR14003:SF20">
    <property type="entry name" value="FINGER DOMAIN PROTEIN, PUTATIVE (AFU_ORTHOLOGUE AFUA_4G10380)-RELATED"/>
    <property type="match status" value="1"/>
</dbReference>
<name>Q759G8_EREGS</name>
<dbReference type="PROSITE" id="PS50157">
    <property type="entry name" value="ZINC_FINGER_C2H2_2"/>
    <property type="match status" value="2"/>
</dbReference>
<keyword evidence="1" id="KW-0479">Metal-binding</keyword>
<keyword evidence="2" id="KW-0677">Repeat</keyword>
<dbReference type="OMA" id="KHAHIMP"/>
<dbReference type="eggNOG" id="KOG1721">
    <property type="taxonomic scope" value="Eukaryota"/>
</dbReference>
<dbReference type="AlphaFoldDB" id="Q759G8"/>
<dbReference type="Pfam" id="PF00096">
    <property type="entry name" value="zf-C2H2"/>
    <property type="match status" value="1"/>
</dbReference>
<dbReference type="PANTHER" id="PTHR14003">
    <property type="entry name" value="TRANSCRIPTIONAL REPRESSOR PROTEIN YY"/>
    <property type="match status" value="1"/>
</dbReference>
<evidence type="ECO:0000256" key="3">
    <source>
        <dbReference type="ARBA" id="ARBA00022771"/>
    </source>
</evidence>
<feature type="region of interest" description="Disordered" evidence="6">
    <location>
        <begin position="1"/>
        <end position="28"/>
    </location>
</feature>
<feature type="region of interest" description="Disordered" evidence="6">
    <location>
        <begin position="259"/>
        <end position="278"/>
    </location>
</feature>
<dbReference type="GeneID" id="4620570"/>
<dbReference type="InterPro" id="IPR013087">
    <property type="entry name" value="Znf_C2H2_type"/>
</dbReference>
<reference evidence="8 9" key="1">
    <citation type="journal article" date="2004" name="Science">
        <title>The Ashbya gossypii genome as a tool for mapping the ancient Saccharomyces cerevisiae genome.</title>
        <authorList>
            <person name="Dietrich F.S."/>
            <person name="Voegeli S."/>
            <person name="Brachat S."/>
            <person name="Lerch A."/>
            <person name="Gates K."/>
            <person name="Steiner S."/>
            <person name="Mohr C."/>
            <person name="Pohlmann R."/>
            <person name="Luedi P."/>
            <person name="Choi S."/>
            <person name="Wing R.A."/>
            <person name="Flavier A."/>
            <person name="Gaffney T.D."/>
            <person name="Philippsen P."/>
        </authorList>
    </citation>
    <scope>NUCLEOTIDE SEQUENCE [LARGE SCALE GENOMIC DNA]</scope>
    <source>
        <strain evidence="9">ATCC 10895 / CBS 109.51 / FGSC 9923 / NRRL Y-1056</strain>
    </source>
</reference>
<dbReference type="SUPFAM" id="SSF57667">
    <property type="entry name" value="beta-beta-alpha zinc fingers"/>
    <property type="match status" value="1"/>
</dbReference>
<protein>
    <submittedName>
        <fullName evidence="8">ADR308Cp</fullName>
    </submittedName>
</protein>
<evidence type="ECO:0000313" key="9">
    <source>
        <dbReference type="Proteomes" id="UP000000591"/>
    </source>
</evidence>
<gene>
    <name evidence="8" type="ORF">AGOS_ADR308C</name>
</gene>
<dbReference type="HOGENOM" id="CLU_1001058_0_0_1"/>
<dbReference type="PROSITE" id="PS00028">
    <property type="entry name" value="ZINC_FINGER_C2H2_1"/>
    <property type="match status" value="2"/>
</dbReference>
<feature type="compositionally biased region" description="Polar residues" evidence="6">
    <location>
        <begin position="265"/>
        <end position="278"/>
    </location>
</feature>
<dbReference type="RefSeq" id="NP_984404.1">
    <property type="nucleotide sequence ID" value="NM_209757.1"/>
</dbReference>
<feature type="domain" description="C2H2-type" evidence="7">
    <location>
        <begin position="204"/>
        <end position="231"/>
    </location>
</feature>
<evidence type="ECO:0000256" key="5">
    <source>
        <dbReference type="PROSITE-ProRule" id="PRU00042"/>
    </source>
</evidence>
<reference evidence="9" key="2">
    <citation type="journal article" date="2013" name="G3 (Bethesda)">
        <title>Genomes of Ashbya fungi isolated from insects reveal four mating-type loci, numerous translocations, lack of transposons, and distinct gene duplications.</title>
        <authorList>
            <person name="Dietrich F.S."/>
            <person name="Voegeli S."/>
            <person name="Kuo S."/>
            <person name="Philippsen P."/>
        </authorList>
    </citation>
    <scope>GENOME REANNOTATION</scope>
    <source>
        <strain evidence="9">ATCC 10895 / CBS 109.51 / FGSC 9923 / NRRL Y-1056</strain>
    </source>
</reference>
<keyword evidence="4" id="KW-0862">Zinc</keyword>
<keyword evidence="9" id="KW-1185">Reference proteome</keyword>
<dbReference type="KEGG" id="ago:AGOS_ADR308C"/>
<dbReference type="SMART" id="SM00355">
    <property type="entry name" value="ZnF_C2H2"/>
    <property type="match status" value="2"/>
</dbReference>
<feature type="domain" description="C2H2-type" evidence="7">
    <location>
        <begin position="232"/>
        <end position="261"/>
    </location>
</feature>
<evidence type="ECO:0000256" key="1">
    <source>
        <dbReference type="ARBA" id="ARBA00022723"/>
    </source>
</evidence>
<dbReference type="EMBL" id="AE016817">
    <property type="protein sequence ID" value="AAS52228.1"/>
    <property type="molecule type" value="Genomic_DNA"/>
</dbReference>
<evidence type="ECO:0000256" key="4">
    <source>
        <dbReference type="ARBA" id="ARBA00022833"/>
    </source>
</evidence>
<evidence type="ECO:0000259" key="7">
    <source>
        <dbReference type="PROSITE" id="PS50157"/>
    </source>
</evidence>